<name>A0A948RVQ8_UNCEI</name>
<feature type="transmembrane region" description="Helical" evidence="1">
    <location>
        <begin position="99"/>
        <end position="119"/>
    </location>
</feature>
<evidence type="ECO:0000313" key="3">
    <source>
        <dbReference type="Proteomes" id="UP000777784"/>
    </source>
</evidence>
<dbReference type="Proteomes" id="UP000777784">
    <property type="component" value="Unassembled WGS sequence"/>
</dbReference>
<keyword evidence="1" id="KW-1133">Transmembrane helix</keyword>
<dbReference type="AlphaFoldDB" id="A0A948RVQ8"/>
<comment type="caution">
    <text evidence="2">The sequence shown here is derived from an EMBL/GenBank/DDBJ whole genome shotgun (WGS) entry which is preliminary data.</text>
</comment>
<keyword evidence="1" id="KW-0812">Transmembrane</keyword>
<evidence type="ECO:0000256" key="1">
    <source>
        <dbReference type="SAM" id="Phobius"/>
    </source>
</evidence>
<dbReference type="EMBL" id="JAHJDP010000018">
    <property type="protein sequence ID" value="MBU2689832.1"/>
    <property type="molecule type" value="Genomic_DNA"/>
</dbReference>
<gene>
    <name evidence="2" type="ORF">KJ970_02815</name>
</gene>
<feature type="transmembrane region" description="Helical" evidence="1">
    <location>
        <begin position="221"/>
        <end position="240"/>
    </location>
</feature>
<feature type="transmembrane region" description="Helical" evidence="1">
    <location>
        <begin position="173"/>
        <end position="191"/>
    </location>
</feature>
<reference evidence="2" key="1">
    <citation type="submission" date="2021-05" db="EMBL/GenBank/DDBJ databases">
        <title>Energy efficiency and biological interactions define the core microbiome of deep oligotrophic groundwater.</title>
        <authorList>
            <person name="Mehrshad M."/>
            <person name="Lopez-Fernandez M."/>
            <person name="Bell E."/>
            <person name="Bernier-Latmani R."/>
            <person name="Bertilsson S."/>
            <person name="Dopson M."/>
        </authorList>
    </citation>
    <scope>NUCLEOTIDE SEQUENCE</scope>
    <source>
        <strain evidence="2">Modern_marine.mb.64</strain>
    </source>
</reference>
<accession>A0A948RVQ8</accession>
<sequence length="241" mass="26582">MRKPNRLILLWKLLALEALFNHQSGQRRGWFYILEGSIERAAWSDANRQAPARLNVTPPFAGLLLGMWRKDLMGGPKKGGGPFPVETLSSTLSARADRLLWGSVQPAVFSVALMLALLGGSGSPLAVPILWIVFVIGWQVWGWRQSDQRPMEALIGFIGSPRWAIWERRMGRLRRIAVGAVLGYWIAGGEGSGMEPYRYAAPVLGLIFVLVWKVPPLRWGIVALFLALGFGLFIGPGSVVP</sequence>
<keyword evidence="1" id="KW-0472">Membrane</keyword>
<feature type="transmembrane region" description="Helical" evidence="1">
    <location>
        <begin position="125"/>
        <end position="143"/>
    </location>
</feature>
<protein>
    <submittedName>
        <fullName evidence="2">Uncharacterized protein</fullName>
    </submittedName>
</protein>
<organism evidence="2 3">
    <name type="scientific">Eiseniibacteriota bacterium</name>
    <dbReference type="NCBI Taxonomy" id="2212470"/>
    <lineage>
        <taxon>Bacteria</taxon>
        <taxon>Candidatus Eiseniibacteriota</taxon>
    </lineage>
</organism>
<proteinExistence type="predicted"/>
<evidence type="ECO:0000313" key="2">
    <source>
        <dbReference type="EMBL" id="MBU2689832.1"/>
    </source>
</evidence>